<accession>A0ABY8H349</accession>
<dbReference type="EMBL" id="CP121252">
    <property type="protein sequence ID" value="WFP15436.1"/>
    <property type="molecule type" value="Genomic_DNA"/>
</dbReference>
<evidence type="ECO:0000256" key="1">
    <source>
        <dbReference type="SAM" id="Coils"/>
    </source>
</evidence>
<sequence>MTHSQESDVPHSEAQQDVDDALKSTASTEAHQPTDTPAVPEKTAPQKPRPVPSPASVRPAQPASPASIAKPAAEAHAAQQPPVAPAVPTHRTEVDDARQFAEVTEDGHVVLIDGNDRIPVGQVPDVPRDEALAYFVRKYDDAMSQVLLLEQRLATDTSTADLRKALGQLQATTDERKMVGDMVALRKRIASLETTLEVRRTVEKEAHHKAVEEQRTARKAIVDEAVTISEQDPQRTQWKDSSRRMTELFEQWKTTQKKGPRLPKPEEDELWKRFRAARSTFDKHRRAFFSQLDQTNAEAKKVKERLIARAEELSSSTDWATTAMKYRDLMSEWKAAPRASRREDDALWTRFRAAQDVFFNARKSANDEIDREFEENLKVKEAILEEGNKLLPFKNVDRARAAINELRGRWDDAGKVPRKDIGRMESGFRRLEEALSQAEQEHWQRTNPETKARTNSALSQLEDAIAGLEQDLAQAQERNDEKAIKKAQEALDARKLWLQTLQASADSN</sequence>
<keyword evidence="4" id="KW-1185">Reference proteome</keyword>
<dbReference type="Proteomes" id="UP001219037">
    <property type="component" value="Chromosome"/>
</dbReference>
<organism evidence="3 4">
    <name type="scientific">Citricoccus muralis</name>
    <dbReference type="NCBI Taxonomy" id="169134"/>
    <lineage>
        <taxon>Bacteria</taxon>
        <taxon>Bacillati</taxon>
        <taxon>Actinomycetota</taxon>
        <taxon>Actinomycetes</taxon>
        <taxon>Micrococcales</taxon>
        <taxon>Micrococcaceae</taxon>
        <taxon>Citricoccus</taxon>
    </lineage>
</organism>
<feature type="coiled-coil region" evidence="1">
    <location>
        <begin position="421"/>
        <end position="485"/>
    </location>
</feature>
<feature type="region of interest" description="Disordered" evidence="2">
    <location>
        <begin position="1"/>
        <end position="92"/>
    </location>
</feature>
<evidence type="ECO:0000313" key="3">
    <source>
        <dbReference type="EMBL" id="WFP15436.1"/>
    </source>
</evidence>
<reference evidence="3 4" key="1">
    <citation type="submission" date="2023-04" db="EMBL/GenBank/DDBJ databases">
        <title>Funneling lignin-derived compounds into biodiesel using alkali-halophilic Citricoccus sp. P2.</title>
        <authorList>
            <person name="Luo C.-B."/>
        </authorList>
    </citation>
    <scope>NUCLEOTIDE SEQUENCE [LARGE SCALE GENOMIC DNA]</scope>
    <source>
        <strain evidence="3 4">P2</strain>
    </source>
</reference>
<name>A0ABY8H349_9MICC</name>
<dbReference type="InterPro" id="IPR007139">
    <property type="entry name" value="DUF349"/>
</dbReference>
<evidence type="ECO:0000313" key="4">
    <source>
        <dbReference type="Proteomes" id="UP001219037"/>
    </source>
</evidence>
<dbReference type="Pfam" id="PF03993">
    <property type="entry name" value="DUF349"/>
    <property type="match status" value="3"/>
</dbReference>
<gene>
    <name evidence="3" type="ORF">P8192_08380</name>
</gene>
<keyword evidence="1" id="KW-0175">Coiled coil</keyword>
<feature type="compositionally biased region" description="Polar residues" evidence="2">
    <location>
        <begin position="24"/>
        <end position="35"/>
    </location>
</feature>
<proteinExistence type="predicted"/>
<protein>
    <submittedName>
        <fullName evidence="3">DUF349 domain-containing protein</fullName>
    </submittedName>
</protein>
<evidence type="ECO:0000256" key="2">
    <source>
        <dbReference type="SAM" id="MobiDB-lite"/>
    </source>
</evidence>
<feature type="compositionally biased region" description="Low complexity" evidence="2">
    <location>
        <begin position="54"/>
        <end position="81"/>
    </location>
</feature>
<dbReference type="RefSeq" id="WP_270105128.1">
    <property type="nucleotide sequence ID" value="NZ_CP121252.1"/>
</dbReference>
<feature type="compositionally biased region" description="Basic and acidic residues" evidence="2">
    <location>
        <begin position="1"/>
        <end position="11"/>
    </location>
</feature>